<reference evidence="1 2" key="1">
    <citation type="submission" date="2018-02" db="EMBL/GenBank/DDBJ databases">
        <title>FDA/CDC Antimicrobial Resistant Isolate Bank Genome Sequencing.</title>
        <authorList>
            <person name="Benahmed F.H."/>
            <person name="Lutgring J.D."/>
            <person name="Yoo B."/>
            <person name="Machado M."/>
            <person name="Brown A."/>
            <person name="McAllister G."/>
            <person name="Perry A."/>
            <person name="Halpin A.L."/>
            <person name="Vavikolanu K."/>
            <person name="Ott S."/>
            <person name="Zhao X."/>
            <person name="Tallon L.J."/>
            <person name="Sadzewicz L."/>
            <person name="Aluvathingal J."/>
            <person name="Nadendla S."/>
            <person name="Voskania-kordi A."/>
            <person name="Simonyan V."/>
            <person name="Patel J."/>
            <person name="Shawar R.M."/>
        </authorList>
    </citation>
    <scope>NUCLEOTIDE SEQUENCE [LARGE SCALE GENOMIC DNA]</scope>
    <source>
        <strain evidence="1 2">AR_0356</strain>
    </source>
</reference>
<gene>
    <name evidence="1" type="ORF">CSB93_1104</name>
</gene>
<proteinExistence type="predicted"/>
<dbReference type="PANTHER" id="PTHR46656:SF3">
    <property type="entry name" value="PUTATIVE-RELATED"/>
    <property type="match status" value="1"/>
</dbReference>
<dbReference type="SUPFAM" id="SSF53756">
    <property type="entry name" value="UDP-Glycosyltransferase/glycogen phosphorylase"/>
    <property type="match status" value="1"/>
</dbReference>
<sequence>MAETIILIGSKIGRDSILSSLGKPEYSYFFLLQEFLPALHALGRVIEVASTAEVDRLFDDYSSKGHPVVFLSFSPPHQTPLGLRCPTVPLFAWEFDSLPNVAWEGEPRNDWRYVFERVAGAVVTSREAAQLVREVSPLPVLALPAPVWARFADSEPSELTLAARAFSFAGQVIDSPLLGLSADGLVRRPLVVEAEEAPAEEPTGEQVASPPPRNTRWALSCRLAEAWWNEIRGCYAKPVVVAEPNVAPPAPIQHVQVDGVVFTTVLNPADGRKNWVDLITAFCWAFRDVPDATLIVKMTHHDLEYYRIVLITLLSRLAPFACRVLVLHGFLEDPQYRELMAATTFYVNASSGEGLCLPLMEFLCAGRPAIAPRHTAMADYLNDDIALPVACAPEPTCWPHDPTGMLVTHRHRLDWQSLMEAYRQAYAMAKEEPERYRAMLSRARHEMEAFCSVEQVSGALGDFLGRIAGSESTTPGSVDSLRSLA</sequence>
<dbReference type="AlphaFoldDB" id="A0A2R3ISJ0"/>
<keyword evidence="1" id="KW-0808">Transferase</keyword>
<name>A0A2R3ISJ0_9PSED</name>
<protein>
    <submittedName>
        <fullName evidence="1">Glycosyl transferases group 1 family protein</fullName>
    </submittedName>
</protein>
<dbReference type="RefSeq" id="WP_058145920.1">
    <property type="nucleotide sequence ID" value="NZ_CP027169.1"/>
</dbReference>
<dbReference type="Gene3D" id="3.40.50.2000">
    <property type="entry name" value="Glycogen Phosphorylase B"/>
    <property type="match status" value="1"/>
</dbReference>
<dbReference type="GO" id="GO:0016740">
    <property type="term" value="F:transferase activity"/>
    <property type="evidence" value="ECO:0007669"/>
    <property type="project" value="UniProtKB-KW"/>
</dbReference>
<keyword evidence="2" id="KW-1185">Reference proteome</keyword>
<evidence type="ECO:0000313" key="2">
    <source>
        <dbReference type="Proteomes" id="UP000238390"/>
    </source>
</evidence>
<dbReference type="Proteomes" id="UP000238390">
    <property type="component" value="Chromosome"/>
</dbReference>
<dbReference type="PANTHER" id="PTHR46656">
    <property type="entry name" value="PUTATIVE-RELATED"/>
    <property type="match status" value="1"/>
</dbReference>
<accession>A0A2R3ISJ0</accession>
<organism evidence="1 2">
    <name type="scientific">Pseudomonas paraeruginosa</name>
    <dbReference type="NCBI Taxonomy" id="2994495"/>
    <lineage>
        <taxon>Bacteria</taxon>
        <taxon>Pseudomonadati</taxon>
        <taxon>Pseudomonadota</taxon>
        <taxon>Gammaproteobacteria</taxon>
        <taxon>Pseudomonadales</taxon>
        <taxon>Pseudomonadaceae</taxon>
        <taxon>Pseudomonas</taxon>
    </lineage>
</organism>
<evidence type="ECO:0000313" key="1">
    <source>
        <dbReference type="EMBL" id="AVK04892.1"/>
    </source>
</evidence>
<dbReference type="EMBL" id="CP027169">
    <property type="protein sequence ID" value="AVK04892.1"/>
    <property type="molecule type" value="Genomic_DNA"/>
</dbReference>